<dbReference type="Proteomes" id="UP000579153">
    <property type="component" value="Unassembled WGS sequence"/>
</dbReference>
<sequence length="38" mass="3954">MCKNPPHRQDGFKAHLVVGPETGLFTAMVLGPGSGSDT</sequence>
<gene>
    <name evidence="1" type="ORF">HD596_002640</name>
</gene>
<comment type="caution">
    <text evidence="1">The sequence shown here is derived from an EMBL/GenBank/DDBJ whole genome shotgun (WGS) entry which is preliminary data.</text>
</comment>
<evidence type="ECO:0000313" key="2">
    <source>
        <dbReference type="Proteomes" id="UP000579153"/>
    </source>
</evidence>
<accession>A0A7W9G2E8</accession>
<name>A0A7W9G2E8_9ACTN</name>
<keyword evidence="2" id="KW-1185">Reference proteome</keyword>
<organism evidence="1 2">
    <name type="scientific">Nonomuraea jabiensis</name>
    <dbReference type="NCBI Taxonomy" id="882448"/>
    <lineage>
        <taxon>Bacteria</taxon>
        <taxon>Bacillati</taxon>
        <taxon>Actinomycetota</taxon>
        <taxon>Actinomycetes</taxon>
        <taxon>Streptosporangiales</taxon>
        <taxon>Streptosporangiaceae</taxon>
        <taxon>Nonomuraea</taxon>
    </lineage>
</organism>
<dbReference type="EMBL" id="JACHMB010000001">
    <property type="protein sequence ID" value="MBB5775884.1"/>
    <property type="molecule type" value="Genomic_DNA"/>
</dbReference>
<proteinExistence type="predicted"/>
<protein>
    <recommendedName>
        <fullName evidence="3">Transposase DDE domain-containing protein</fullName>
    </recommendedName>
</protein>
<reference evidence="1 2" key="1">
    <citation type="submission" date="2020-08" db="EMBL/GenBank/DDBJ databases">
        <title>Sequencing the genomes of 1000 actinobacteria strains.</title>
        <authorList>
            <person name="Klenk H.-P."/>
        </authorList>
    </citation>
    <scope>NUCLEOTIDE SEQUENCE [LARGE SCALE GENOMIC DNA]</scope>
    <source>
        <strain evidence="1 2">DSM 45507</strain>
    </source>
</reference>
<evidence type="ECO:0000313" key="1">
    <source>
        <dbReference type="EMBL" id="MBB5775884.1"/>
    </source>
</evidence>
<evidence type="ECO:0008006" key="3">
    <source>
        <dbReference type="Google" id="ProtNLM"/>
    </source>
</evidence>
<dbReference type="AlphaFoldDB" id="A0A7W9G2E8"/>